<keyword evidence="2" id="KW-0540">Nuclease</keyword>
<evidence type="ECO:0000256" key="4">
    <source>
        <dbReference type="ARBA" id="ARBA00022741"/>
    </source>
</evidence>
<keyword evidence="3" id="KW-0479">Metal-binding</keyword>
<evidence type="ECO:0000256" key="2">
    <source>
        <dbReference type="ARBA" id="ARBA00022722"/>
    </source>
</evidence>
<dbReference type="InterPro" id="IPR014013">
    <property type="entry name" value="Helic_SF1/SF2_ATP-bd_DinG/Rad3"/>
</dbReference>
<dbReference type="PANTHER" id="PTHR11472:SF34">
    <property type="entry name" value="REGULATOR OF TELOMERE ELONGATION HELICASE 1"/>
    <property type="match status" value="1"/>
</dbReference>
<sequence>MAVTEVIKISARRLAEYVYRAGSIDARIGSQTAMTEGVRIHQEIQRKYEVQNQKEVPLSREMEVDGYVFLLEGRCDGILSVDGQVIIDEIKSTSQLLDEVTDPSKVHVAQAVVYAWIVTEDRSLDQINVQITYVQSSTKEIKRFVETYDRAALQKEVEEMIQHYAPFALLLERHQHKRNESIKQLNFPFDHFRQGQRNLAGAVYKTINKKSTLFVQAPTGIGKTISTIFPTVKSMGERAASHLIYSTAKTITRTAAEQALNLMNETGLHLSSVTMTAKDKICFKEQTICQKSYCEYADGHFDRINGAVLDILSNETMMTRGVIETYAKKHRVCPFEYSMDLSYIADAMIGDYNYVFDPRVARKRIMGEQKHSTVLLVDEAHNLVDRAREMYSAVLWKSPFLVLSKGAHLTLVQAAKRVNKAFLACKKMCENDEYVILKEMPQEIIEALNDFYSEAERVIAQGREETDETLINLYFSTQQMLKVAELMDEQFYCLIEKRNQDVMLKIVCMDPSAFVKSTTKSYKASIFFSATLSPLPYVRRLLGGEADDYVLTIPSPFHREQLDVKTYPISTKYRDRERTLDTILYTLEKEIKEQAGNFLVFFPSFYYMDRAMDRWKQIMPGDGMKMMVQKQLMTEEEREEYITSFSEAAENRVIGFAVMGGMFSEGVDLPGKRLTGVAIVGVGLPQLSVEREQMKKYFQEQGVNGYNYAYVFPGINKVLQAGGRLIRSETDHGTLLLIDDRFTSPLYRQLLPPEW</sequence>
<evidence type="ECO:0000256" key="12">
    <source>
        <dbReference type="ARBA" id="ARBA00023125"/>
    </source>
</evidence>
<keyword evidence="10" id="KW-0408">Iron</keyword>
<gene>
    <name evidence="17" type="ORF">KP78_10590</name>
</gene>
<keyword evidence="14" id="KW-0413">Isomerase</keyword>
<evidence type="ECO:0000256" key="14">
    <source>
        <dbReference type="ARBA" id="ARBA00023235"/>
    </source>
</evidence>
<dbReference type="STRING" id="889306.KP78_10590"/>
<dbReference type="InterPro" id="IPR038726">
    <property type="entry name" value="PDDEXK_AddAB-type"/>
</dbReference>
<keyword evidence="1" id="KW-0004">4Fe-4S</keyword>
<evidence type="ECO:0000256" key="15">
    <source>
        <dbReference type="ARBA" id="ARBA00038058"/>
    </source>
</evidence>
<keyword evidence="5" id="KW-0227">DNA damage</keyword>
<comment type="caution">
    <text evidence="17">The sequence shown here is derived from an EMBL/GenBank/DDBJ whole genome shotgun (WGS) entry which is preliminary data.</text>
</comment>
<evidence type="ECO:0000256" key="3">
    <source>
        <dbReference type="ARBA" id="ARBA00022723"/>
    </source>
</evidence>
<dbReference type="GO" id="GO:0003677">
    <property type="term" value="F:DNA binding"/>
    <property type="evidence" value="ECO:0007669"/>
    <property type="project" value="UniProtKB-KW"/>
</dbReference>
<dbReference type="AlphaFoldDB" id="A0A0C2VYX3"/>
<keyword evidence="7" id="KW-0347">Helicase</keyword>
<keyword evidence="8" id="KW-0269">Exonuclease</keyword>
<evidence type="ECO:0000256" key="6">
    <source>
        <dbReference type="ARBA" id="ARBA00022801"/>
    </source>
</evidence>
<dbReference type="EMBL" id="JXRP01000009">
    <property type="protein sequence ID" value="KIL49591.1"/>
    <property type="molecule type" value="Genomic_DNA"/>
</dbReference>
<dbReference type="GO" id="GO:0005524">
    <property type="term" value="F:ATP binding"/>
    <property type="evidence" value="ECO:0007669"/>
    <property type="project" value="UniProtKB-KW"/>
</dbReference>
<dbReference type="PROSITE" id="PS51193">
    <property type="entry name" value="HELICASE_ATP_BIND_2"/>
    <property type="match status" value="1"/>
</dbReference>
<protein>
    <submittedName>
        <fullName evidence="17">DEAD-2 domain-containing protein</fullName>
    </submittedName>
</protein>
<dbReference type="SMART" id="SM00491">
    <property type="entry name" value="HELICc2"/>
    <property type="match status" value="1"/>
</dbReference>
<dbReference type="Pfam" id="PF13307">
    <property type="entry name" value="Helicase_C_2"/>
    <property type="match status" value="1"/>
</dbReference>
<evidence type="ECO:0000256" key="8">
    <source>
        <dbReference type="ARBA" id="ARBA00022839"/>
    </source>
</evidence>
<dbReference type="InterPro" id="IPR010614">
    <property type="entry name" value="RAD3-like_helicase_DEAD"/>
</dbReference>
<dbReference type="InterPro" id="IPR027417">
    <property type="entry name" value="P-loop_NTPase"/>
</dbReference>
<dbReference type="InterPro" id="IPR006554">
    <property type="entry name" value="Helicase-like_DEXD_c2"/>
</dbReference>
<keyword evidence="11" id="KW-0411">Iron-sulfur</keyword>
<evidence type="ECO:0000256" key="11">
    <source>
        <dbReference type="ARBA" id="ARBA00023014"/>
    </source>
</evidence>
<dbReference type="GO" id="GO:0051539">
    <property type="term" value="F:4 iron, 4 sulfur cluster binding"/>
    <property type="evidence" value="ECO:0007669"/>
    <property type="project" value="UniProtKB-KW"/>
</dbReference>
<dbReference type="Gene3D" id="1.10.275.40">
    <property type="match status" value="1"/>
</dbReference>
<name>A0A0C2VYX3_9BACL</name>
<keyword evidence="12" id="KW-0238">DNA-binding</keyword>
<dbReference type="Gene3D" id="1.10.30.20">
    <property type="entry name" value="Bacterial XPD DNA helicase, FeS cluster domain"/>
    <property type="match status" value="1"/>
</dbReference>
<dbReference type="Gene3D" id="3.40.50.300">
    <property type="entry name" value="P-loop containing nucleotide triphosphate hydrolases"/>
    <property type="match status" value="2"/>
</dbReference>
<dbReference type="Gene3D" id="3.90.320.10">
    <property type="match status" value="1"/>
</dbReference>
<dbReference type="GO" id="GO:0046872">
    <property type="term" value="F:metal ion binding"/>
    <property type="evidence" value="ECO:0007669"/>
    <property type="project" value="UniProtKB-KW"/>
</dbReference>
<dbReference type="InterPro" id="IPR042493">
    <property type="entry name" value="XPD_DNA_FeS"/>
</dbReference>
<keyword evidence="13" id="KW-0234">DNA repair</keyword>
<comment type="similarity">
    <text evidence="15">Belongs to the helicase family. DinG subfamily.</text>
</comment>
<evidence type="ECO:0000256" key="7">
    <source>
        <dbReference type="ARBA" id="ARBA00022806"/>
    </source>
</evidence>
<keyword evidence="9" id="KW-0067">ATP-binding</keyword>
<feature type="domain" description="Helicase ATP-binding" evidence="16">
    <location>
        <begin position="182"/>
        <end position="448"/>
    </location>
</feature>
<dbReference type="GO" id="GO:0016887">
    <property type="term" value="F:ATP hydrolysis activity"/>
    <property type="evidence" value="ECO:0007669"/>
    <property type="project" value="RHEA"/>
</dbReference>
<evidence type="ECO:0000256" key="13">
    <source>
        <dbReference type="ARBA" id="ARBA00023204"/>
    </source>
</evidence>
<dbReference type="SMART" id="SM00488">
    <property type="entry name" value="DEXDc2"/>
    <property type="match status" value="1"/>
</dbReference>
<dbReference type="PANTHER" id="PTHR11472">
    <property type="entry name" value="DNA REPAIR DEAD HELICASE RAD3/XP-D SUBFAMILY MEMBER"/>
    <property type="match status" value="1"/>
</dbReference>
<dbReference type="Pfam" id="PF12705">
    <property type="entry name" value="PDDEXK_1"/>
    <property type="match status" value="1"/>
</dbReference>
<evidence type="ECO:0000313" key="17">
    <source>
        <dbReference type="EMBL" id="KIL49591.1"/>
    </source>
</evidence>
<evidence type="ECO:0000313" key="18">
    <source>
        <dbReference type="Proteomes" id="UP000031938"/>
    </source>
</evidence>
<dbReference type="SUPFAM" id="SSF52540">
    <property type="entry name" value="P-loop containing nucleoside triphosphate hydrolases"/>
    <property type="match status" value="1"/>
</dbReference>
<evidence type="ECO:0000259" key="16">
    <source>
        <dbReference type="PROSITE" id="PS51193"/>
    </source>
</evidence>
<dbReference type="InterPro" id="IPR006555">
    <property type="entry name" value="ATP-dep_Helicase_C"/>
</dbReference>
<reference evidence="17 18" key="1">
    <citation type="submission" date="2015-01" db="EMBL/GenBank/DDBJ databases">
        <title>Genome sequencing of Jeotgalibacillus soli.</title>
        <authorList>
            <person name="Goh K.M."/>
            <person name="Chan K.-G."/>
            <person name="Yaakop A.S."/>
            <person name="Ee R."/>
            <person name="Gan H.M."/>
            <person name="Chan C.S."/>
        </authorList>
    </citation>
    <scope>NUCLEOTIDE SEQUENCE [LARGE SCALE GENOMIC DNA]</scope>
    <source>
        <strain evidence="17 18">P9</strain>
    </source>
</reference>
<evidence type="ECO:0000256" key="1">
    <source>
        <dbReference type="ARBA" id="ARBA00022485"/>
    </source>
</evidence>
<keyword evidence="4" id="KW-0547">Nucleotide-binding</keyword>
<evidence type="ECO:0000256" key="10">
    <source>
        <dbReference type="ARBA" id="ARBA00023004"/>
    </source>
</evidence>
<keyword evidence="6" id="KW-0378">Hydrolase</keyword>
<proteinExistence type="inferred from homology"/>
<organism evidence="17 18">
    <name type="scientific">Jeotgalibacillus soli</name>
    <dbReference type="NCBI Taxonomy" id="889306"/>
    <lineage>
        <taxon>Bacteria</taxon>
        <taxon>Bacillati</taxon>
        <taxon>Bacillota</taxon>
        <taxon>Bacilli</taxon>
        <taxon>Bacillales</taxon>
        <taxon>Caryophanaceae</taxon>
        <taxon>Jeotgalibacillus</taxon>
    </lineage>
</organism>
<evidence type="ECO:0000256" key="9">
    <source>
        <dbReference type="ARBA" id="ARBA00022840"/>
    </source>
</evidence>
<dbReference type="InterPro" id="IPR045028">
    <property type="entry name" value="DinG/Rad3-like"/>
</dbReference>
<keyword evidence="18" id="KW-1185">Reference proteome</keyword>
<dbReference type="PATRIC" id="fig|889306.3.peg.1063"/>
<dbReference type="Proteomes" id="UP000031938">
    <property type="component" value="Unassembled WGS sequence"/>
</dbReference>
<dbReference type="Pfam" id="PF06733">
    <property type="entry name" value="DEAD_2"/>
    <property type="match status" value="1"/>
</dbReference>
<dbReference type="GO" id="GO:0006281">
    <property type="term" value="P:DNA repair"/>
    <property type="evidence" value="ECO:0007669"/>
    <property type="project" value="UniProtKB-KW"/>
</dbReference>
<dbReference type="GO" id="GO:0043139">
    <property type="term" value="F:5'-3' DNA helicase activity"/>
    <property type="evidence" value="ECO:0007669"/>
    <property type="project" value="UniProtKB-EC"/>
</dbReference>
<dbReference type="GO" id="GO:0004527">
    <property type="term" value="F:exonuclease activity"/>
    <property type="evidence" value="ECO:0007669"/>
    <property type="project" value="UniProtKB-KW"/>
</dbReference>
<dbReference type="InterPro" id="IPR011604">
    <property type="entry name" value="PDDEXK-like_dom_sf"/>
</dbReference>
<evidence type="ECO:0000256" key="5">
    <source>
        <dbReference type="ARBA" id="ARBA00022763"/>
    </source>
</evidence>
<accession>A0A0C2VYX3</accession>